<dbReference type="Proteomes" id="UP000191448">
    <property type="component" value="Unassembled WGS sequence"/>
</dbReference>
<keyword evidence="3" id="KW-0418">Kinase</keyword>
<name>A0A1V4SWY9_9CLOT</name>
<dbReference type="OrthoDB" id="9779910at2"/>
<accession>A0A1V4SWY9</accession>
<dbReference type="InterPro" id="IPR029057">
    <property type="entry name" value="PRTase-like"/>
</dbReference>
<dbReference type="EMBL" id="LTAY01000026">
    <property type="protein sequence ID" value="OPX49065.1"/>
    <property type="molecule type" value="Genomic_DNA"/>
</dbReference>
<dbReference type="CDD" id="cd06223">
    <property type="entry name" value="PRTases_typeI"/>
    <property type="match status" value="1"/>
</dbReference>
<evidence type="ECO:0000259" key="2">
    <source>
        <dbReference type="Pfam" id="PF00156"/>
    </source>
</evidence>
<feature type="domain" description="Phosphoribosyltransferase" evidence="2">
    <location>
        <begin position="120"/>
        <end position="206"/>
    </location>
</feature>
<comment type="similarity">
    <text evidence="1">Belongs to the ComF/GntX family.</text>
</comment>
<dbReference type="InterPro" id="IPR000836">
    <property type="entry name" value="PRTase_dom"/>
</dbReference>
<comment type="caution">
    <text evidence="3">The sequence shown here is derived from an EMBL/GenBank/DDBJ whole genome shotgun (WGS) entry which is preliminary data.</text>
</comment>
<protein>
    <submittedName>
        <fullName evidence="3">Ribose-phosphate pyrophosphokinase</fullName>
    </submittedName>
</protein>
<evidence type="ECO:0000313" key="3">
    <source>
        <dbReference type="EMBL" id="OPX49065.1"/>
    </source>
</evidence>
<dbReference type="RefSeq" id="WP_080022117.1">
    <property type="nucleotide sequence ID" value="NZ_LTAY01000026.1"/>
</dbReference>
<dbReference type="Pfam" id="PF00156">
    <property type="entry name" value="Pribosyltran"/>
    <property type="match status" value="1"/>
</dbReference>
<keyword evidence="3" id="KW-0808">Transferase</keyword>
<reference evidence="3 4" key="1">
    <citation type="submission" date="2016-02" db="EMBL/GenBank/DDBJ databases">
        <title>Genome sequence of Clostridium thermobutyricum DSM 4928.</title>
        <authorList>
            <person name="Poehlein A."/>
            <person name="Daniel R."/>
        </authorList>
    </citation>
    <scope>NUCLEOTIDE SEQUENCE [LARGE SCALE GENOMIC DNA]</scope>
    <source>
        <strain evidence="3 4">DSM 4928</strain>
    </source>
</reference>
<dbReference type="AlphaFoldDB" id="A0A1V4SWY9"/>
<dbReference type="SUPFAM" id="SSF53271">
    <property type="entry name" value="PRTase-like"/>
    <property type="match status" value="1"/>
</dbReference>
<evidence type="ECO:0000256" key="1">
    <source>
        <dbReference type="ARBA" id="ARBA00008007"/>
    </source>
</evidence>
<proteinExistence type="inferred from homology"/>
<dbReference type="Gene3D" id="3.40.50.2020">
    <property type="match status" value="1"/>
</dbReference>
<evidence type="ECO:0000313" key="4">
    <source>
        <dbReference type="Proteomes" id="UP000191448"/>
    </source>
</evidence>
<dbReference type="PANTHER" id="PTHR47505">
    <property type="entry name" value="DNA UTILIZATION PROTEIN YHGH"/>
    <property type="match status" value="1"/>
</dbReference>
<organism evidence="3 4">
    <name type="scientific">Clostridium thermobutyricum DSM 4928</name>
    <dbReference type="NCBI Taxonomy" id="1121339"/>
    <lineage>
        <taxon>Bacteria</taxon>
        <taxon>Bacillati</taxon>
        <taxon>Bacillota</taxon>
        <taxon>Clostridia</taxon>
        <taxon>Eubacteriales</taxon>
        <taxon>Clostridiaceae</taxon>
        <taxon>Clostridium</taxon>
    </lineage>
</organism>
<sequence>MGGTLFKFIEGIKDGIFEVIYPKKYLCLVCEEEEVEGICEKCRKDIKKCNENEISYAYYNSTLKKLILDFKFRKNFNSGELLSDFIVEKLKNEDRNYILTYVPISKNKLKNRGFNQCEYLCNEASKKLNVDVLETLKQVKEIRAQKTLNKEQREKNILNAFEAINIEKIKGKNIVLVDDVITTGATIRECERILKKCGVNKIKLLTIGKSDI</sequence>
<dbReference type="PANTHER" id="PTHR47505:SF1">
    <property type="entry name" value="DNA UTILIZATION PROTEIN YHGH"/>
    <property type="match status" value="1"/>
</dbReference>
<gene>
    <name evidence="3" type="primary">prs_1</name>
    <name evidence="3" type="ORF">CLTHE_08180</name>
</gene>
<dbReference type="GO" id="GO:0016301">
    <property type="term" value="F:kinase activity"/>
    <property type="evidence" value="ECO:0007669"/>
    <property type="project" value="UniProtKB-KW"/>
</dbReference>
<dbReference type="InterPro" id="IPR051910">
    <property type="entry name" value="ComF/GntX_DNA_util-trans"/>
</dbReference>